<dbReference type="Pfam" id="PF02863">
    <property type="entry name" value="Arg_repressor_C"/>
    <property type="match status" value="1"/>
</dbReference>
<dbReference type="KEGG" id="rkr:I6G21_07505"/>
<dbReference type="Proteomes" id="UP000092021">
    <property type="component" value="Unassembled WGS sequence"/>
</dbReference>
<dbReference type="Proteomes" id="UP000053171">
    <property type="component" value="Unassembled WGS sequence"/>
</dbReference>
<keyword evidence="5 8" id="KW-0805">Transcription regulation</keyword>
<dbReference type="EMBL" id="CP065738">
    <property type="protein sequence ID" value="QPT53134.1"/>
    <property type="molecule type" value="Genomic_DNA"/>
</dbReference>
<evidence type="ECO:0000256" key="2">
    <source>
        <dbReference type="ARBA" id="ARBA00008316"/>
    </source>
</evidence>
<keyword evidence="4 8" id="KW-0678">Repressor</keyword>
<dbReference type="Proteomes" id="UP000594975">
    <property type="component" value="Chromosome"/>
</dbReference>
<comment type="subcellular location">
    <subcellularLocation>
        <location evidence="1 8">Cytoplasm</location>
    </subcellularLocation>
</comment>
<dbReference type="PRINTS" id="PR01467">
    <property type="entry name" value="ARGREPRESSOR"/>
</dbReference>
<dbReference type="AlphaFoldDB" id="A0A147E6T5"/>
<dbReference type="SUPFAM" id="SSF55252">
    <property type="entry name" value="C-terminal domain of arginine repressor"/>
    <property type="match status" value="1"/>
</dbReference>
<dbReference type="InterPro" id="IPR001669">
    <property type="entry name" value="Arg_repress"/>
</dbReference>
<dbReference type="EMBL" id="LJBJ02000020">
    <property type="protein sequence ID" value="OAX51410.1"/>
    <property type="molecule type" value="Genomic_DNA"/>
</dbReference>
<evidence type="ECO:0000259" key="10">
    <source>
        <dbReference type="Pfam" id="PF01316"/>
    </source>
</evidence>
<dbReference type="GO" id="GO:1900079">
    <property type="term" value="P:regulation of arginine biosynthetic process"/>
    <property type="evidence" value="ECO:0007669"/>
    <property type="project" value="UniProtKB-UniRule"/>
</dbReference>
<organism evidence="12 15">
    <name type="scientific">Rothia kristinae</name>
    <dbReference type="NCBI Taxonomy" id="37923"/>
    <lineage>
        <taxon>Bacteria</taxon>
        <taxon>Bacillati</taxon>
        <taxon>Actinomycetota</taxon>
        <taxon>Actinomycetes</taxon>
        <taxon>Micrococcales</taxon>
        <taxon>Micrococcaceae</taxon>
        <taxon>Rothia</taxon>
    </lineage>
</organism>
<evidence type="ECO:0000313" key="12">
    <source>
        <dbReference type="EMBL" id="OAX51410.1"/>
    </source>
</evidence>
<reference evidence="12" key="1">
    <citation type="submission" date="2016-04" db="EMBL/GenBank/DDBJ databases">
        <authorList>
            <person name="Evans L.H."/>
            <person name="Alamgir A."/>
            <person name="Owens N."/>
            <person name="Weber N.D."/>
            <person name="Virtaneva K."/>
            <person name="Barbian K."/>
            <person name="Babar A."/>
            <person name="Rosenke K."/>
        </authorList>
    </citation>
    <scope>NUCLEOTIDE SEQUENCE [LARGE SCALE GENOMIC DNA]</scope>
    <source>
        <strain evidence="12">RUTW2-3</strain>
    </source>
</reference>
<dbReference type="STRING" id="37923.BK826_09085"/>
<gene>
    <name evidence="8" type="primary">argR</name>
    <name evidence="13" type="ORF">A5N15_10855</name>
    <name evidence="12" type="ORF">AN277_0209000</name>
    <name evidence="14" type="ORF">I6G21_07505</name>
</gene>
<comment type="pathway">
    <text evidence="8">Amino-acid biosynthesis; L-arginine biosynthesis [regulation].</text>
</comment>
<keyword evidence="8" id="KW-0055">Arginine biosynthesis</keyword>
<evidence type="ECO:0000256" key="1">
    <source>
        <dbReference type="ARBA" id="ARBA00004496"/>
    </source>
</evidence>
<keyword evidence="8" id="KW-0028">Amino-acid biosynthesis</keyword>
<dbReference type="GeneID" id="61263229"/>
<evidence type="ECO:0000313" key="17">
    <source>
        <dbReference type="Proteomes" id="UP000594975"/>
    </source>
</evidence>
<evidence type="ECO:0000256" key="3">
    <source>
        <dbReference type="ARBA" id="ARBA00022490"/>
    </source>
</evidence>
<name>A0A147E6T5_9MICC</name>
<dbReference type="Gene3D" id="1.10.10.10">
    <property type="entry name" value="Winged helix-like DNA-binding domain superfamily/Winged helix DNA-binding domain"/>
    <property type="match status" value="1"/>
</dbReference>
<feature type="domain" description="Arginine repressor DNA-binding" evidence="10">
    <location>
        <begin position="7"/>
        <end position="70"/>
    </location>
</feature>
<dbReference type="PATRIC" id="fig|37923.11.peg.2033"/>
<dbReference type="UniPathway" id="UPA00068"/>
<reference evidence="14 17" key="4">
    <citation type="submission" date="2020-12" db="EMBL/GenBank/DDBJ databases">
        <title>FDA dAtabase for Regulatory Grade micrObial Sequences (FDA-ARGOS): Supporting development and validation of Infectious Disease Dx tests.</title>
        <authorList>
            <person name="Sproer C."/>
            <person name="Gronow S."/>
            <person name="Severitt S."/>
            <person name="Schroder I."/>
            <person name="Tallon L."/>
            <person name="Sadzewicz L."/>
            <person name="Zhao X."/>
            <person name="Boylan J."/>
            <person name="Ott S."/>
            <person name="Bowen H."/>
            <person name="Vavikolanu K."/>
            <person name="Mehta A."/>
            <person name="Aluvathingal J."/>
            <person name="Nadendla S."/>
            <person name="Lowell S."/>
            <person name="Myers T."/>
            <person name="Yan Y."/>
            <person name="Sichtig H."/>
        </authorList>
    </citation>
    <scope>NUCLEOTIDE SEQUENCE [LARGE SCALE GENOMIC DNA]</scope>
    <source>
        <strain evidence="14 17">FDAARGOS_864</strain>
    </source>
</reference>
<dbReference type="GO" id="GO:0034618">
    <property type="term" value="F:arginine binding"/>
    <property type="evidence" value="ECO:0007669"/>
    <property type="project" value="InterPro"/>
</dbReference>
<evidence type="ECO:0000259" key="11">
    <source>
        <dbReference type="Pfam" id="PF02863"/>
    </source>
</evidence>
<feature type="domain" description="Arginine repressor C-terminal" evidence="11">
    <location>
        <begin position="88"/>
        <end position="154"/>
    </location>
</feature>
<dbReference type="GO" id="GO:0051259">
    <property type="term" value="P:protein complex oligomerization"/>
    <property type="evidence" value="ECO:0007669"/>
    <property type="project" value="InterPro"/>
</dbReference>
<dbReference type="InterPro" id="IPR036251">
    <property type="entry name" value="Arg_repress_C_sf"/>
</dbReference>
<evidence type="ECO:0000313" key="15">
    <source>
        <dbReference type="Proteomes" id="UP000053171"/>
    </source>
</evidence>
<dbReference type="GO" id="GO:0006526">
    <property type="term" value="P:L-arginine biosynthetic process"/>
    <property type="evidence" value="ECO:0007669"/>
    <property type="project" value="UniProtKB-UniPathway"/>
</dbReference>
<proteinExistence type="inferred from homology"/>
<keyword evidence="6 8" id="KW-0238">DNA-binding</keyword>
<dbReference type="HAMAP" id="MF_00173">
    <property type="entry name" value="Arg_repressor"/>
    <property type="match status" value="1"/>
</dbReference>
<sequence>MSGIPATKTARQARIVEVLEQRSIRSQSELARVLAADGLKATQATLSRDLVEIGAQRLRGPDGVLVYAVAGTEQPRGQEPPQRLAGLFKDLLITAEASANIVLLRTPAGAAQFLASALDQTAIPEAMGTIAGDDTVMVITRDPQGGAALAQRFLEWSQTPAS</sequence>
<evidence type="ECO:0000256" key="5">
    <source>
        <dbReference type="ARBA" id="ARBA00023015"/>
    </source>
</evidence>
<dbReference type="Pfam" id="PF01316">
    <property type="entry name" value="Arg_repressor"/>
    <property type="match status" value="1"/>
</dbReference>
<evidence type="ECO:0000256" key="7">
    <source>
        <dbReference type="ARBA" id="ARBA00023163"/>
    </source>
</evidence>
<reference evidence="12 15" key="3">
    <citation type="submission" date="2016-06" db="EMBL/GenBank/DDBJ databases">
        <title>Identification of putative biosynthetic pathways for the production of bioactive secondary metabolites by the marine actinomycete Kocuria kristinae RUTW2-3.</title>
        <authorList>
            <person name="Waterworth S.C."/>
            <person name="Walmsley T.A."/>
            <person name="Matongo T."/>
            <person name="Davies-Coleman M.T."/>
            <person name="Dorrington R.A."/>
        </authorList>
    </citation>
    <scope>NUCLEOTIDE SEQUENCE [LARGE SCALE GENOMIC DNA]</scope>
    <source>
        <strain evidence="15">RuSp02-3</strain>
        <strain evidence="12">RUTW2-3</strain>
        <strain evidence="13 16">RUTW4-5</strain>
    </source>
</reference>
<evidence type="ECO:0000256" key="9">
    <source>
        <dbReference type="NCBIfam" id="TIGR01529"/>
    </source>
</evidence>
<comment type="similarity">
    <text evidence="2 8">Belongs to the ArgR family.</text>
</comment>
<dbReference type="GO" id="GO:0005737">
    <property type="term" value="C:cytoplasm"/>
    <property type="evidence" value="ECO:0007669"/>
    <property type="project" value="UniProtKB-SubCell"/>
</dbReference>
<evidence type="ECO:0000256" key="4">
    <source>
        <dbReference type="ARBA" id="ARBA00022491"/>
    </source>
</evidence>
<dbReference type="PANTHER" id="PTHR34471">
    <property type="entry name" value="ARGININE REPRESSOR"/>
    <property type="match status" value="1"/>
</dbReference>
<evidence type="ECO:0000256" key="6">
    <source>
        <dbReference type="ARBA" id="ARBA00023125"/>
    </source>
</evidence>
<dbReference type="RefSeq" id="WP_058731526.1">
    <property type="nucleotide sequence ID" value="NZ_CP065738.1"/>
</dbReference>
<protein>
    <recommendedName>
        <fullName evidence="8 9">Arginine repressor</fullName>
    </recommendedName>
</protein>
<evidence type="ECO:0000313" key="14">
    <source>
        <dbReference type="EMBL" id="QPT53134.1"/>
    </source>
</evidence>
<dbReference type="SUPFAM" id="SSF46785">
    <property type="entry name" value="Winged helix' DNA-binding domain"/>
    <property type="match status" value="1"/>
</dbReference>
<evidence type="ECO:0000313" key="13">
    <source>
        <dbReference type="EMBL" id="OAX55123.1"/>
    </source>
</evidence>
<evidence type="ECO:0000313" key="16">
    <source>
        <dbReference type="Proteomes" id="UP000092021"/>
    </source>
</evidence>
<keyword evidence="15" id="KW-1185">Reference proteome</keyword>
<reference evidence="15" key="2">
    <citation type="submission" date="2016-04" db="EMBL/GenBank/DDBJ databases">
        <authorList>
            <person name="Waterworth S."/>
            <person name="Matcher G."/>
        </authorList>
    </citation>
    <scope>NUCLEOTIDE SEQUENCE [LARGE SCALE GENOMIC DNA]</scope>
    <source>
        <strain evidence="15">RuSp02-3</strain>
    </source>
</reference>
<dbReference type="EMBL" id="LWGZ01000975">
    <property type="protein sequence ID" value="OAX55123.1"/>
    <property type="molecule type" value="Genomic_DNA"/>
</dbReference>
<dbReference type="NCBIfam" id="TIGR01529">
    <property type="entry name" value="argR_whole"/>
    <property type="match status" value="1"/>
</dbReference>
<comment type="function">
    <text evidence="8">Regulates arginine biosynthesis genes.</text>
</comment>
<evidence type="ECO:0000256" key="8">
    <source>
        <dbReference type="HAMAP-Rule" id="MF_00173"/>
    </source>
</evidence>
<dbReference type="Gene3D" id="3.30.1360.40">
    <property type="match status" value="1"/>
</dbReference>
<keyword evidence="7 8" id="KW-0804">Transcription</keyword>
<keyword evidence="3 8" id="KW-0963">Cytoplasm</keyword>
<dbReference type="GO" id="GO:0003677">
    <property type="term" value="F:DNA binding"/>
    <property type="evidence" value="ECO:0007669"/>
    <property type="project" value="UniProtKB-KW"/>
</dbReference>
<accession>A0A147E6T5</accession>
<dbReference type="InterPro" id="IPR036388">
    <property type="entry name" value="WH-like_DNA-bd_sf"/>
</dbReference>
<dbReference type="InterPro" id="IPR036390">
    <property type="entry name" value="WH_DNA-bd_sf"/>
</dbReference>
<dbReference type="GO" id="GO:0003700">
    <property type="term" value="F:DNA-binding transcription factor activity"/>
    <property type="evidence" value="ECO:0007669"/>
    <property type="project" value="UniProtKB-UniRule"/>
</dbReference>
<dbReference type="NCBIfam" id="NF002880">
    <property type="entry name" value="PRK03341.1"/>
    <property type="match status" value="1"/>
</dbReference>
<dbReference type="PANTHER" id="PTHR34471:SF1">
    <property type="entry name" value="ARGININE REPRESSOR"/>
    <property type="match status" value="1"/>
</dbReference>
<dbReference type="InterPro" id="IPR020899">
    <property type="entry name" value="Arg_repress_C"/>
</dbReference>
<dbReference type="InterPro" id="IPR020900">
    <property type="entry name" value="Arg_repress_DNA-bd"/>
</dbReference>